<evidence type="ECO:0000256" key="1">
    <source>
        <dbReference type="SAM" id="MobiDB-lite"/>
    </source>
</evidence>
<accession>A0A919EEK1</accession>
<name>A0A919EEK1_9ACTN</name>
<reference evidence="2" key="1">
    <citation type="journal article" date="2014" name="Int. J. Syst. Evol. Microbiol.">
        <title>Complete genome sequence of Corynebacterium casei LMG S-19264T (=DSM 44701T), isolated from a smear-ripened cheese.</title>
        <authorList>
            <consortium name="US DOE Joint Genome Institute (JGI-PGF)"/>
            <person name="Walter F."/>
            <person name="Albersmeier A."/>
            <person name="Kalinowski J."/>
            <person name="Ruckert C."/>
        </authorList>
    </citation>
    <scope>NUCLEOTIDE SEQUENCE</scope>
    <source>
        <strain evidence="2">JCM 4059</strain>
    </source>
</reference>
<feature type="region of interest" description="Disordered" evidence="1">
    <location>
        <begin position="22"/>
        <end position="53"/>
    </location>
</feature>
<keyword evidence="3" id="KW-1185">Reference proteome</keyword>
<gene>
    <name evidence="2" type="ORF">GCM10010218_44610</name>
</gene>
<reference evidence="2" key="2">
    <citation type="submission" date="2020-09" db="EMBL/GenBank/DDBJ databases">
        <authorList>
            <person name="Sun Q."/>
            <person name="Ohkuma M."/>
        </authorList>
    </citation>
    <scope>NUCLEOTIDE SEQUENCE</scope>
    <source>
        <strain evidence="2">JCM 4059</strain>
    </source>
</reference>
<dbReference type="AlphaFoldDB" id="A0A919EEK1"/>
<evidence type="ECO:0000313" key="2">
    <source>
        <dbReference type="EMBL" id="GHF58210.1"/>
    </source>
</evidence>
<proteinExistence type="predicted"/>
<dbReference type="Proteomes" id="UP000638313">
    <property type="component" value="Unassembled WGS sequence"/>
</dbReference>
<protein>
    <submittedName>
        <fullName evidence="2">Uncharacterized protein</fullName>
    </submittedName>
</protein>
<organism evidence="2 3">
    <name type="scientific">Streptomyces mashuensis</name>
    <dbReference type="NCBI Taxonomy" id="33904"/>
    <lineage>
        <taxon>Bacteria</taxon>
        <taxon>Bacillati</taxon>
        <taxon>Actinomycetota</taxon>
        <taxon>Actinomycetes</taxon>
        <taxon>Kitasatosporales</taxon>
        <taxon>Streptomycetaceae</taxon>
        <taxon>Streptomyces</taxon>
    </lineage>
</organism>
<comment type="caution">
    <text evidence="2">The sequence shown here is derived from an EMBL/GenBank/DDBJ whole genome shotgun (WGS) entry which is preliminary data.</text>
</comment>
<sequence>MFDERLPGGGDDALTVAHGVGAQTGLRGGDHGGSLLGERSGNRGGPPRFGTNAVVNGEDLPGYFWTI</sequence>
<dbReference type="EMBL" id="BNBD01000009">
    <property type="protein sequence ID" value="GHF58210.1"/>
    <property type="molecule type" value="Genomic_DNA"/>
</dbReference>
<evidence type="ECO:0000313" key="3">
    <source>
        <dbReference type="Proteomes" id="UP000638313"/>
    </source>
</evidence>